<dbReference type="PATRIC" id="fig|1166018.3.peg.537"/>
<evidence type="ECO:0000313" key="2">
    <source>
        <dbReference type="EMBL" id="CCG98538.1"/>
    </source>
</evidence>
<keyword evidence="1" id="KW-0472">Membrane</keyword>
<keyword evidence="1" id="KW-1133">Transmembrane helix</keyword>
<dbReference type="KEGG" id="fae:FAES_0527"/>
<reference evidence="2 3" key="1">
    <citation type="journal article" date="2012" name="J. Bacteriol.">
        <title>Genome Sequence of Fibrella aestuarina BUZ 2T, a Filamentous Marine Bacterium.</title>
        <authorList>
            <person name="Filippini M."/>
            <person name="Qi W."/>
            <person name="Blom J."/>
            <person name="Goesmann A."/>
            <person name="Smits T.H."/>
            <person name="Bagheri H.C."/>
        </authorList>
    </citation>
    <scope>NUCLEOTIDE SEQUENCE [LARGE SCALE GENOMIC DNA]</scope>
    <source>
        <strain evidence="3">BUZ 2T</strain>
    </source>
</reference>
<dbReference type="AlphaFoldDB" id="I0K335"/>
<accession>I0K335</accession>
<evidence type="ECO:0000313" key="3">
    <source>
        <dbReference type="Proteomes" id="UP000011058"/>
    </source>
</evidence>
<protein>
    <submittedName>
        <fullName evidence="2">Uncharacterized protein</fullName>
    </submittedName>
</protein>
<dbReference type="Proteomes" id="UP000011058">
    <property type="component" value="Chromosome"/>
</dbReference>
<keyword evidence="1" id="KW-0812">Transmembrane</keyword>
<proteinExistence type="predicted"/>
<dbReference type="EMBL" id="HE796683">
    <property type="protein sequence ID" value="CCG98538.1"/>
    <property type="molecule type" value="Genomic_DNA"/>
</dbReference>
<evidence type="ECO:0000256" key="1">
    <source>
        <dbReference type="SAM" id="Phobius"/>
    </source>
</evidence>
<sequence>MKWLRDFYREYKPYVFSDGWYYIFIIVFIALMFLFFA</sequence>
<feature type="transmembrane region" description="Helical" evidence="1">
    <location>
        <begin position="20"/>
        <end position="36"/>
    </location>
</feature>
<keyword evidence="3" id="KW-1185">Reference proteome</keyword>
<gene>
    <name evidence="2" type="ORF">FAES_0527</name>
</gene>
<organism evidence="2 3">
    <name type="scientific">Fibrella aestuarina BUZ 2</name>
    <dbReference type="NCBI Taxonomy" id="1166018"/>
    <lineage>
        <taxon>Bacteria</taxon>
        <taxon>Pseudomonadati</taxon>
        <taxon>Bacteroidota</taxon>
        <taxon>Cytophagia</taxon>
        <taxon>Cytophagales</taxon>
        <taxon>Spirosomataceae</taxon>
        <taxon>Fibrella</taxon>
    </lineage>
</organism>
<dbReference type="HOGENOM" id="CLU_220249_0_0_10"/>
<dbReference type="eggNOG" id="ENOG5033FVB">
    <property type="taxonomic scope" value="Bacteria"/>
</dbReference>
<name>I0K335_9BACT</name>